<accession>A0A4P9WNZ3</accession>
<evidence type="ECO:0000313" key="3">
    <source>
        <dbReference type="Proteomes" id="UP000269721"/>
    </source>
</evidence>
<keyword evidence="3" id="KW-1185">Reference proteome</keyword>
<name>A0A4P9WNZ3_9FUNG</name>
<organism evidence="2 3">
    <name type="scientific">Blyttiomyces helicus</name>
    <dbReference type="NCBI Taxonomy" id="388810"/>
    <lineage>
        <taxon>Eukaryota</taxon>
        <taxon>Fungi</taxon>
        <taxon>Fungi incertae sedis</taxon>
        <taxon>Chytridiomycota</taxon>
        <taxon>Chytridiomycota incertae sedis</taxon>
        <taxon>Chytridiomycetes</taxon>
        <taxon>Chytridiomycetes incertae sedis</taxon>
        <taxon>Blyttiomyces</taxon>
    </lineage>
</organism>
<reference evidence="3" key="1">
    <citation type="journal article" date="2018" name="Nat. Microbiol.">
        <title>Leveraging single-cell genomics to expand the fungal tree of life.</title>
        <authorList>
            <person name="Ahrendt S.R."/>
            <person name="Quandt C.A."/>
            <person name="Ciobanu D."/>
            <person name="Clum A."/>
            <person name="Salamov A."/>
            <person name="Andreopoulos B."/>
            <person name="Cheng J.F."/>
            <person name="Woyke T."/>
            <person name="Pelin A."/>
            <person name="Henrissat B."/>
            <person name="Reynolds N.K."/>
            <person name="Benny G.L."/>
            <person name="Smith M.E."/>
            <person name="James T.Y."/>
            <person name="Grigoriev I.V."/>
        </authorList>
    </citation>
    <scope>NUCLEOTIDE SEQUENCE [LARGE SCALE GENOMIC DNA]</scope>
</reference>
<protein>
    <submittedName>
        <fullName evidence="2">Uncharacterized protein</fullName>
    </submittedName>
</protein>
<dbReference type="Gene3D" id="3.80.10.10">
    <property type="entry name" value="Ribonuclease Inhibitor"/>
    <property type="match status" value="1"/>
</dbReference>
<dbReference type="AlphaFoldDB" id="A0A4P9WNZ3"/>
<evidence type="ECO:0000313" key="2">
    <source>
        <dbReference type="EMBL" id="RKO93428.1"/>
    </source>
</evidence>
<gene>
    <name evidence="2" type="ORF">BDK51DRAFT_44861</name>
</gene>
<feature type="compositionally biased region" description="Polar residues" evidence="1">
    <location>
        <begin position="1"/>
        <end position="17"/>
    </location>
</feature>
<feature type="compositionally biased region" description="Basic and acidic residues" evidence="1">
    <location>
        <begin position="23"/>
        <end position="39"/>
    </location>
</feature>
<dbReference type="InterPro" id="IPR032675">
    <property type="entry name" value="LRR_dom_sf"/>
</dbReference>
<evidence type="ECO:0000256" key="1">
    <source>
        <dbReference type="SAM" id="MobiDB-lite"/>
    </source>
</evidence>
<dbReference type="EMBL" id="KZ994245">
    <property type="protein sequence ID" value="RKO93428.1"/>
    <property type="molecule type" value="Genomic_DNA"/>
</dbReference>
<dbReference type="SUPFAM" id="SSF52047">
    <property type="entry name" value="RNI-like"/>
    <property type="match status" value="1"/>
</dbReference>
<feature type="region of interest" description="Disordered" evidence="1">
    <location>
        <begin position="1"/>
        <end position="46"/>
    </location>
</feature>
<sequence length="428" mass="47078">MQEVQPTSDEETASSGGVQIDSLDPREPIGSRATDKEEAGPGAPSREIQVREARAAWFSSYHFYACDSSASVVYHSSVVLRRGVVAFIAATRRAHVADKLEVPIWAGALAIAAFTYCPQLMALKMEFTGKSDGVAHVADDAAELEGLAPTIARLRYLHLGESLLDRSVSPAIEYWCPFNPAAYQALNNTSSATDDSITTTGAAPMAEELPLLKTLILQKSPNNLFLALLMAARAPLRRLACTNYFSKDIFQTLMAHFPTIRELTLSNVCSSAVADVLEILNPHQLLIHLYLQSTSLDHKPSGIFTKFLISNCSHLRVLDIGHLIIKPNALAIFSATCRNFRLTLDPDQKLSSNDVELLAEPKKECPSLHHIMLPLPKVTTGKRAANWDYQLRRLRLSLFHRADALGQFDVGISYAELDLESSNFETFA</sequence>
<proteinExistence type="predicted"/>
<dbReference type="Proteomes" id="UP000269721">
    <property type="component" value="Unassembled WGS sequence"/>
</dbReference>